<sequence length="133" mass="14851">MKTVVVIDATCDLPDAYVQQHRLKVLPNKLLLGDQVFSDTRDINLSLAFFSPLRRVAGSEGDKRTLSSRRHRRAVSGSLGRRVRPGGSDHPLANPQRLVSKRDRSLFRHPARLPRKAPAGRIADAVPSERARQ</sequence>
<feature type="region of interest" description="Disordered" evidence="1">
    <location>
        <begin position="57"/>
        <end position="133"/>
    </location>
</feature>
<dbReference type="EMBL" id="SPMZ01000029">
    <property type="protein sequence ID" value="NMQ19621.1"/>
    <property type="molecule type" value="Genomic_DNA"/>
</dbReference>
<dbReference type="PROSITE" id="PS51482">
    <property type="entry name" value="DEGV"/>
    <property type="match status" value="1"/>
</dbReference>
<comment type="caution">
    <text evidence="2">The sequence shown here is derived from an EMBL/GenBank/DDBJ whole genome shotgun (WGS) entry which is preliminary data.</text>
</comment>
<organism evidence="2 3">
    <name type="scientific">Candidatus Competibacter phosphatis</name>
    <dbReference type="NCBI Taxonomy" id="221280"/>
    <lineage>
        <taxon>Bacteria</taxon>
        <taxon>Pseudomonadati</taxon>
        <taxon>Pseudomonadota</taxon>
        <taxon>Gammaproteobacteria</taxon>
        <taxon>Candidatus Competibacteraceae</taxon>
        <taxon>Candidatus Competibacter</taxon>
    </lineage>
</organism>
<dbReference type="InterPro" id="IPR003797">
    <property type="entry name" value="DegV"/>
</dbReference>
<reference evidence="2 3" key="1">
    <citation type="submission" date="2019-03" db="EMBL/GenBank/DDBJ databases">
        <title>Metabolic reconstructions from genomes of highly enriched 'Candidatus Accumulibacter' and 'Candidatus Competibacter' bioreactor populations.</title>
        <authorList>
            <person name="Annavajhala M.K."/>
            <person name="Welles L."/>
            <person name="Abbas B."/>
            <person name="Sorokin D."/>
            <person name="Park H."/>
            <person name="Van Loosdrecht M."/>
            <person name="Chandran K."/>
        </authorList>
    </citation>
    <scope>NUCLEOTIDE SEQUENCE [LARGE SCALE GENOMIC DNA]</scope>
    <source>
        <strain evidence="2 3">SBR_G</strain>
    </source>
</reference>
<dbReference type="Pfam" id="PF02645">
    <property type="entry name" value="DegV"/>
    <property type="match status" value="1"/>
</dbReference>
<dbReference type="Gene3D" id="3.40.50.10170">
    <property type="match status" value="1"/>
</dbReference>
<accession>A0ABX1TLN9</accession>
<proteinExistence type="predicted"/>
<name>A0ABX1TLN9_9GAMM</name>
<keyword evidence="3" id="KW-1185">Reference proteome</keyword>
<dbReference type="Proteomes" id="UP000760480">
    <property type="component" value="Unassembled WGS sequence"/>
</dbReference>
<dbReference type="SUPFAM" id="SSF82549">
    <property type="entry name" value="DAK1/DegV-like"/>
    <property type="match status" value="1"/>
</dbReference>
<evidence type="ECO:0000313" key="3">
    <source>
        <dbReference type="Proteomes" id="UP000760480"/>
    </source>
</evidence>
<evidence type="ECO:0000256" key="1">
    <source>
        <dbReference type="SAM" id="MobiDB-lite"/>
    </source>
</evidence>
<gene>
    <name evidence="2" type="ORF">E4P82_10690</name>
</gene>
<protein>
    <submittedName>
        <fullName evidence="2">Uncharacterized protein</fullName>
    </submittedName>
</protein>
<evidence type="ECO:0000313" key="2">
    <source>
        <dbReference type="EMBL" id="NMQ19621.1"/>
    </source>
</evidence>